<feature type="domain" description="Chorismate-utilising enzyme C-terminal" evidence="1">
    <location>
        <begin position="145"/>
        <end position="402"/>
    </location>
</feature>
<dbReference type="Gene3D" id="3.60.120.10">
    <property type="entry name" value="Anthranilate synthase"/>
    <property type="match status" value="1"/>
</dbReference>
<comment type="caution">
    <text evidence="2">The sequence shown here is derived from an EMBL/GenBank/DDBJ whole genome shotgun (WGS) entry which is preliminary data.</text>
</comment>
<dbReference type="RefSeq" id="WP_130276782.1">
    <property type="nucleotide sequence ID" value="NZ_SGXG01000001.1"/>
</dbReference>
<dbReference type="Pfam" id="PF00425">
    <property type="entry name" value="Chorismate_bind"/>
    <property type="match status" value="1"/>
</dbReference>
<reference evidence="2 3" key="1">
    <citation type="submission" date="2019-02" db="EMBL/GenBank/DDBJ databases">
        <title>Genomic Encyclopedia of Archaeal and Bacterial Type Strains, Phase II (KMG-II): from individual species to whole genera.</title>
        <authorList>
            <person name="Goeker M."/>
        </authorList>
    </citation>
    <scope>NUCLEOTIDE SEQUENCE [LARGE SCALE GENOMIC DNA]</scope>
    <source>
        <strain evidence="2 3">DSM 21411</strain>
    </source>
</reference>
<sequence>MAFQSKIPIPQNDAWFFSLLQWFDQHYSHFCLFLDNQVDYPFGGFPNKIQAGQKSFSLEEVSAVFGKNELVGVISYDYKNQIEASSSLNPEIIPCPNTVFFIPEITLEWDEHFIVFQSDCELNVEGLFDGNLYSNPKVSIVALTDKEKYLQDVQAIKNHIEEGDIYEMNYCMAFVFENKSWNPLVGFLELMKVSPMPFSALFKSQNTFLISASPERFLKKDKNRLIAQPIKGTVKRGRDPEEDEALRMQLLNSEKERAENLMIVDLMRNDLSKVSLTGSVQVNELFGVYPFPRVHQLISTVSSELKENMDFREIIHATFPMGSMTGAPKIKCMELIDRYENFKRAWFSGALGYINANGDFDFNVVIRSIIFDRSLGKGYFAVGSAITFDADAALEYEECYLKASAIMEVLKK</sequence>
<dbReference type="OrthoDB" id="9803598at2"/>
<dbReference type="AlphaFoldDB" id="A0A4V2F6Z2"/>
<organism evidence="2 3">
    <name type="scientific">Cecembia calidifontis</name>
    <dbReference type="NCBI Taxonomy" id="1187080"/>
    <lineage>
        <taxon>Bacteria</taxon>
        <taxon>Pseudomonadati</taxon>
        <taxon>Bacteroidota</taxon>
        <taxon>Cytophagia</taxon>
        <taxon>Cytophagales</taxon>
        <taxon>Cyclobacteriaceae</taxon>
        <taxon>Cecembia</taxon>
    </lineage>
</organism>
<evidence type="ECO:0000259" key="1">
    <source>
        <dbReference type="Pfam" id="PF00425"/>
    </source>
</evidence>
<dbReference type="PANTHER" id="PTHR11236">
    <property type="entry name" value="AMINOBENZOATE/ANTHRANILATE SYNTHASE"/>
    <property type="match status" value="1"/>
</dbReference>
<keyword evidence="3" id="KW-1185">Reference proteome</keyword>
<evidence type="ECO:0000313" key="2">
    <source>
        <dbReference type="EMBL" id="RZS98009.1"/>
    </source>
</evidence>
<dbReference type="PANTHER" id="PTHR11236:SF50">
    <property type="entry name" value="AMINODEOXYCHORISMATE SYNTHASE COMPONENT 1"/>
    <property type="match status" value="1"/>
</dbReference>
<proteinExistence type="predicted"/>
<dbReference type="InterPro" id="IPR005801">
    <property type="entry name" value="ADC_synthase"/>
</dbReference>
<dbReference type="InterPro" id="IPR015890">
    <property type="entry name" value="Chorismate_C"/>
</dbReference>
<evidence type="ECO:0000313" key="3">
    <source>
        <dbReference type="Proteomes" id="UP000292209"/>
    </source>
</evidence>
<accession>A0A4V2F6Z2</accession>
<gene>
    <name evidence="2" type="ORF">BC751_3638</name>
</gene>
<dbReference type="Proteomes" id="UP000292209">
    <property type="component" value="Unassembled WGS sequence"/>
</dbReference>
<dbReference type="InterPro" id="IPR019999">
    <property type="entry name" value="Anth_synth_I-like"/>
</dbReference>
<protein>
    <submittedName>
        <fullName evidence="2">Para-aminobenzoate synthetase component 1</fullName>
    </submittedName>
</protein>
<dbReference type="GO" id="GO:0000162">
    <property type="term" value="P:L-tryptophan biosynthetic process"/>
    <property type="evidence" value="ECO:0007669"/>
    <property type="project" value="TreeGrafter"/>
</dbReference>
<dbReference type="PRINTS" id="PR00095">
    <property type="entry name" value="ANTSNTHASEI"/>
</dbReference>
<dbReference type="SUPFAM" id="SSF56322">
    <property type="entry name" value="ADC synthase"/>
    <property type="match status" value="1"/>
</dbReference>
<dbReference type="EMBL" id="SGXG01000001">
    <property type="protein sequence ID" value="RZS98009.1"/>
    <property type="molecule type" value="Genomic_DNA"/>
</dbReference>
<name>A0A4V2F6Z2_9BACT</name>
<dbReference type="GO" id="GO:0046820">
    <property type="term" value="F:4-amino-4-deoxychorismate synthase activity"/>
    <property type="evidence" value="ECO:0007669"/>
    <property type="project" value="TreeGrafter"/>
</dbReference>